<dbReference type="EMBL" id="PKSL01000015">
    <property type="protein sequence ID" value="POW14962.1"/>
    <property type="molecule type" value="Genomic_DNA"/>
</dbReference>
<dbReference type="Proteomes" id="UP000239156">
    <property type="component" value="Unassembled WGS sequence"/>
</dbReference>
<feature type="chain" id="PRO_5015702312" evidence="1">
    <location>
        <begin position="24"/>
        <end position="406"/>
    </location>
</feature>
<evidence type="ECO:0000256" key="1">
    <source>
        <dbReference type="SAM" id="SignalP"/>
    </source>
</evidence>
<sequence length="406" mass="46797">MRSHMLITPYLCSTFLLNSIGQAFPTPSPVNQEPEEIIYKVPDLNVPLPDESSIDGISRREQEDPLPMVPAPDTFALVHSTDSQKHQADHTNVEPMEKTCIVGEKRRNSFSNHQDWPKSKRVIVTGDSSTIPFGLQSEGERPMEDMEHAIHAQNRSDGRLDGSYRDVPQEDPKIYALTNMLQMYSAAERPFELIKKIKTEGRCHNTINGQITAMEVYLIPDSFDKFNNECAYPRDLEFNYRSSSILEILLKIAREKLFLLGDEYSRSLEQIIEPLNLNVGAVSISSTQRKIEYLDKLSKTVISLALLFDSFQQEEDTPKSKEVIDKVLEFLKIFYQKIQNDDRQKFNFNPFFYESNKKSLENGLGNCPHFCRRSKERRFHTQAIKSEILLPDGRKDHQQDINSFEL</sequence>
<gene>
    <name evidence="2" type="ORF">PSTT_02474</name>
</gene>
<feature type="signal peptide" evidence="1">
    <location>
        <begin position="1"/>
        <end position="23"/>
    </location>
</feature>
<evidence type="ECO:0000313" key="3">
    <source>
        <dbReference type="Proteomes" id="UP000239156"/>
    </source>
</evidence>
<reference evidence="2" key="1">
    <citation type="submission" date="2017-12" db="EMBL/GenBank/DDBJ databases">
        <title>Gene loss provides genomic basis for host adaptation in cereal stripe rust fungi.</title>
        <authorList>
            <person name="Xia C."/>
        </authorList>
    </citation>
    <scope>NUCLEOTIDE SEQUENCE [LARGE SCALE GENOMIC DNA]</scope>
    <source>
        <strain evidence="2">93-210</strain>
    </source>
</reference>
<evidence type="ECO:0000313" key="2">
    <source>
        <dbReference type="EMBL" id="POW14962.1"/>
    </source>
</evidence>
<dbReference type="VEuPathDB" id="FungiDB:PSTT_02474"/>
<organism evidence="2 3">
    <name type="scientific">Puccinia striiformis</name>
    <dbReference type="NCBI Taxonomy" id="27350"/>
    <lineage>
        <taxon>Eukaryota</taxon>
        <taxon>Fungi</taxon>
        <taxon>Dikarya</taxon>
        <taxon>Basidiomycota</taxon>
        <taxon>Pucciniomycotina</taxon>
        <taxon>Pucciniomycetes</taxon>
        <taxon>Pucciniales</taxon>
        <taxon>Pucciniaceae</taxon>
        <taxon>Puccinia</taxon>
    </lineage>
</organism>
<accession>A0A2S4VZM9</accession>
<dbReference type="AlphaFoldDB" id="A0A2S4VZM9"/>
<keyword evidence="1" id="KW-0732">Signal</keyword>
<comment type="caution">
    <text evidence="2">The sequence shown here is derived from an EMBL/GenBank/DDBJ whole genome shotgun (WGS) entry which is preliminary data.</text>
</comment>
<name>A0A2S4VZM9_9BASI</name>
<proteinExistence type="predicted"/>
<dbReference type="VEuPathDB" id="FungiDB:PSHT_09619"/>
<keyword evidence="3" id="KW-1185">Reference proteome</keyword>
<protein>
    <submittedName>
        <fullName evidence="2">Uncharacterized protein</fullName>
    </submittedName>
</protein>